<protein>
    <submittedName>
        <fullName evidence="2">Uncharacterized protein</fullName>
    </submittedName>
</protein>
<proteinExistence type="predicted"/>
<sequence length="243" mass="26388">MPHLVADCLAAPTLLTSSKGMKGSRIAICPAEPTKAEAMWAMPGLFEAFLPVLRGKLASPMRAVPASPHRCLRRSMDTDAAVGIAVSDSAVPSQDWWDEVSHAAPSRRQVKQPKASSVHAIQRHKPRHAITSSNKNSLNRNHSDTQPALAGNIFLFSHQTLSSCKPLTCGGDRSETDLTIQRLASLSPNMCDFTKNYYIYTSCIDPGAHFFRTSVDGNRNRTCGKGPHERYIVVPGHCPLCGG</sequence>
<dbReference type="Proteomes" id="UP000015530">
    <property type="component" value="Unassembled WGS sequence"/>
</dbReference>
<dbReference type="HOGENOM" id="CLU_1142523_0_0_1"/>
<evidence type="ECO:0000313" key="3">
    <source>
        <dbReference type="Proteomes" id="UP000015530"/>
    </source>
</evidence>
<dbReference type="EMBL" id="AMYD01000119">
    <property type="protein sequence ID" value="EQB59182.1"/>
    <property type="molecule type" value="Genomic_DNA"/>
</dbReference>
<name>T0KUH9_COLGC</name>
<gene>
    <name evidence="2" type="ORF">CGLO_00465</name>
</gene>
<reference evidence="3" key="1">
    <citation type="journal article" date="2013" name="Mol. Plant Microbe Interact.">
        <title>Global aspects of pacC regulation of pathogenicity genes in Colletotrichum gloeosporioides as revealed by transcriptome analysis.</title>
        <authorList>
            <person name="Alkan N."/>
            <person name="Meng X."/>
            <person name="Friedlander G."/>
            <person name="Reuveni E."/>
            <person name="Sukno S."/>
            <person name="Sherman A."/>
            <person name="Thon M."/>
            <person name="Fluhr R."/>
            <person name="Prusky D."/>
        </authorList>
    </citation>
    <scope>NUCLEOTIDE SEQUENCE [LARGE SCALE GENOMIC DNA]</scope>
    <source>
        <strain evidence="3">Cg-14</strain>
    </source>
</reference>
<dbReference type="OrthoDB" id="3443409at2759"/>
<comment type="caution">
    <text evidence="2">The sequence shown here is derived from an EMBL/GenBank/DDBJ whole genome shotgun (WGS) entry which is preliminary data.</text>
</comment>
<organism evidence="2 3">
    <name type="scientific">Colletotrichum gloeosporioides (strain Cg-14)</name>
    <name type="common">Anthracnose fungus</name>
    <name type="synonym">Glomerella cingulata</name>
    <dbReference type="NCBI Taxonomy" id="1237896"/>
    <lineage>
        <taxon>Eukaryota</taxon>
        <taxon>Fungi</taxon>
        <taxon>Dikarya</taxon>
        <taxon>Ascomycota</taxon>
        <taxon>Pezizomycotina</taxon>
        <taxon>Sordariomycetes</taxon>
        <taxon>Hypocreomycetidae</taxon>
        <taxon>Glomerellales</taxon>
        <taxon>Glomerellaceae</taxon>
        <taxon>Colletotrichum</taxon>
        <taxon>Colletotrichum gloeosporioides species complex</taxon>
    </lineage>
</organism>
<dbReference type="AlphaFoldDB" id="T0KUH9"/>
<feature type="region of interest" description="Disordered" evidence="1">
    <location>
        <begin position="103"/>
        <end position="144"/>
    </location>
</feature>
<evidence type="ECO:0000256" key="1">
    <source>
        <dbReference type="SAM" id="MobiDB-lite"/>
    </source>
</evidence>
<evidence type="ECO:0000313" key="2">
    <source>
        <dbReference type="EMBL" id="EQB59182.1"/>
    </source>
</evidence>
<accession>T0KUH9</accession>
<feature type="compositionally biased region" description="Polar residues" evidence="1">
    <location>
        <begin position="130"/>
        <end position="144"/>
    </location>
</feature>